<dbReference type="Proteomes" id="UP000231195">
    <property type="component" value="Unassembled WGS sequence"/>
</dbReference>
<feature type="domain" description="Response regulatory" evidence="7">
    <location>
        <begin position="29"/>
        <end position="144"/>
    </location>
</feature>
<dbReference type="EMBL" id="PFWZ01000027">
    <property type="protein sequence ID" value="PJA41152.1"/>
    <property type="molecule type" value="Genomic_DNA"/>
</dbReference>
<evidence type="ECO:0000313" key="8">
    <source>
        <dbReference type="EMBL" id="PJA41152.1"/>
    </source>
</evidence>
<keyword evidence="2" id="KW-0902">Two-component regulatory system</keyword>
<dbReference type="PANTHER" id="PTHR48111:SF1">
    <property type="entry name" value="TWO-COMPONENT RESPONSE REGULATOR ORR33"/>
    <property type="match status" value="1"/>
</dbReference>
<dbReference type="GO" id="GO:0032993">
    <property type="term" value="C:protein-DNA complex"/>
    <property type="evidence" value="ECO:0007669"/>
    <property type="project" value="TreeGrafter"/>
</dbReference>
<comment type="caution">
    <text evidence="8">The sequence shown here is derived from an EMBL/GenBank/DDBJ whole genome shotgun (WGS) entry which is preliminary data.</text>
</comment>
<proteinExistence type="predicted"/>
<evidence type="ECO:0000256" key="4">
    <source>
        <dbReference type="ARBA" id="ARBA00023125"/>
    </source>
</evidence>
<evidence type="ECO:0000259" key="7">
    <source>
        <dbReference type="PROSITE" id="PS50110"/>
    </source>
</evidence>
<keyword evidence="4" id="KW-0238">DNA-binding</keyword>
<gene>
    <name evidence="8" type="ORF">CO179_00490</name>
</gene>
<dbReference type="PANTHER" id="PTHR48111">
    <property type="entry name" value="REGULATOR OF RPOS"/>
    <property type="match status" value="1"/>
</dbReference>
<protein>
    <recommendedName>
        <fullName evidence="7">Response regulatory domain-containing protein</fullName>
    </recommendedName>
</protein>
<dbReference type="PROSITE" id="PS50110">
    <property type="entry name" value="RESPONSE_REGULATORY"/>
    <property type="match status" value="1"/>
</dbReference>
<dbReference type="GO" id="GO:0006355">
    <property type="term" value="P:regulation of DNA-templated transcription"/>
    <property type="evidence" value="ECO:0007669"/>
    <property type="project" value="TreeGrafter"/>
</dbReference>
<reference evidence="9" key="1">
    <citation type="submission" date="2017-09" db="EMBL/GenBank/DDBJ databases">
        <title>Depth-based differentiation of microbial function through sediment-hosted aquifers and enrichment of novel symbionts in the deep terrestrial subsurface.</title>
        <authorList>
            <person name="Probst A.J."/>
            <person name="Ladd B."/>
            <person name="Jarett J.K."/>
            <person name="Geller-Mcgrath D.E."/>
            <person name="Sieber C.M.K."/>
            <person name="Emerson J.B."/>
            <person name="Anantharaman K."/>
            <person name="Thomas B.C."/>
            <person name="Malmstrom R."/>
            <person name="Stieglmeier M."/>
            <person name="Klingl A."/>
            <person name="Woyke T."/>
            <person name="Ryan C.M."/>
            <person name="Banfield J.F."/>
        </authorList>
    </citation>
    <scope>NUCLEOTIDE SEQUENCE [LARGE SCALE GENOMIC DNA]</scope>
</reference>
<accession>A0A2M7X4R3</accession>
<evidence type="ECO:0000256" key="5">
    <source>
        <dbReference type="ARBA" id="ARBA00023163"/>
    </source>
</evidence>
<dbReference type="AlphaFoldDB" id="A0A2M7X4R3"/>
<dbReference type="GO" id="GO:0005829">
    <property type="term" value="C:cytosol"/>
    <property type="evidence" value="ECO:0007669"/>
    <property type="project" value="TreeGrafter"/>
</dbReference>
<dbReference type="InterPro" id="IPR011006">
    <property type="entry name" value="CheY-like_superfamily"/>
</dbReference>
<name>A0A2M7X4R3_UNCKA</name>
<dbReference type="InterPro" id="IPR001789">
    <property type="entry name" value="Sig_transdc_resp-reg_receiver"/>
</dbReference>
<dbReference type="InterPro" id="IPR039420">
    <property type="entry name" value="WalR-like"/>
</dbReference>
<sequence length="451" mass="51863">MHWVRLLYTCNMAKKETTKKVNSKSKQKSILIIEDETFLRELYEELLRDAGYEVTAVEDGLCGLIKAFNFSYDLVWSGVMLPYLDGLSILEWLNKYSVLQGFYIFVTNLGQDAVIKRGFELGADQYYIKSAYTPAQLLHFVNEIFESGKSARNDSFTHPVSPSFDTFAQIRKEIASKYGFMKYGQFENQLINADKNHPKGSYTLPTSFILPSDGPILQEVHFPQTSEPKKFDRATDGTFIPTARNELSMNSAESSCQGDEYSIAYSIGKNIYESYKSDKFTFGIPDDKIGSEESIYKNTLYLDQKRELDLQYQIELDLKEYHERYNPKGAQILIAGNEEEVYMTAKQLYHQETFINIATSGLTFQNKIYSNFYDLILVLQPLPIVDAIDALRSIQSIDRPQGKIIIASKEKNTDMTWNKAYEITFMPSITKEKLRNIFKGLIKTAEENRLY</sequence>
<evidence type="ECO:0000256" key="6">
    <source>
        <dbReference type="PROSITE-ProRule" id="PRU00169"/>
    </source>
</evidence>
<dbReference type="Pfam" id="PF00072">
    <property type="entry name" value="Response_reg"/>
    <property type="match status" value="1"/>
</dbReference>
<evidence type="ECO:0000256" key="2">
    <source>
        <dbReference type="ARBA" id="ARBA00023012"/>
    </source>
</evidence>
<keyword evidence="5" id="KW-0804">Transcription</keyword>
<dbReference type="SUPFAM" id="SSF52172">
    <property type="entry name" value="CheY-like"/>
    <property type="match status" value="2"/>
</dbReference>
<dbReference type="SMART" id="SM00448">
    <property type="entry name" value="REC"/>
    <property type="match status" value="1"/>
</dbReference>
<comment type="caution">
    <text evidence="6">Lacks conserved residue(s) required for the propagation of feature annotation.</text>
</comment>
<evidence type="ECO:0000256" key="3">
    <source>
        <dbReference type="ARBA" id="ARBA00023015"/>
    </source>
</evidence>
<keyword evidence="1" id="KW-0597">Phosphoprotein</keyword>
<evidence type="ECO:0000256" key="1">
    <source>
        <dbReference type="ARBA" id="ARBA00022553"/>
    </source>
</evidence>
<evidence type="ECO:0000313" key="9">
    <source>
        <dbReference type="Proteomes" id="UP000231195"/>
    </source>
</evidence>
<organism evidence="8 9">
    <name type="scientific">candidate division WWE3 bacterium CG_4_9_14_3_um_filter_39_7</name>
    <dbReference type="NCBI Taxonomy" id="1975080"/>
    <lineage>
        <taxon>Bacteria</taxon>
        <taxon>Katanobacteria</taxon>
    </lineage>
</organism>
<dbReference type="Gene3D" id="3.40.50.2300">
    <property type="match status" value="2"/>
</dbReference>
<dbReference type="GO" id="GO:0000156">
    <property type="term" value="F:phosphorelay response regulator activity"/>
    <property type="evidence" value="ECO:0007669"/>
    <property type="project" value="TreeGrafter"/>
</dbReference>
<dbReference type="GO" id="GO:0000976">
    <property type="term" value="F:transcription cis-regulatory region binding"/>
    <property type="evidence" value="ECO:0007669"/>
    <property type="project" value="TreeGrafter"/>
</dbReference>
<keyword evidence="3" id="KW-0805">Transcription regulation</keyword>